<keyword evidence="4" id="KW-1185">Reference proteome</keyword>
<dbReference type="InterPro" id="IPR025154">
    <property type="entry name" value="Put_metallopeptidase_dom"/>
</dbReference>
<protein>
    <recommendedName>
        <fullName evidence="5">VWA domain-containing protein</fullName>
    </recommendedName>
</protein>
<feature type="domain" description="Putative metallopeptidase" evidence="2">
    <location>
        <begin position="13"/>
        <end position="140"/>
    </location>
</feature>
<dbReference type="EMBL" id="VCKY01000032">
    <property type="protein sequence ID" value="TMR22252.1"/>
    <property type="molecule type" value="Genomic_DNA"/>
</dbReference>
<gene>
    <name evidence="3" type="ORF">ETD86_12520</name>
</gene>
<organism evidence="3 4">
    <name type="scientific">Nonomuraea turkmeniaca</name>
    <dbReference type="NCBI Taxonomy" id="103838"/>
    <lineage>
        <taxon>Bacteria</taxon>
        <taxon>Bacillati</taxon>
        <taxon>Actinomycetota</taxon>
        <taxon>Actinomycetes</taxon>
        <taxon>Streptosporangiales</taxon>
        <taxon>Streptosporangiaceae</taxon>
        <taxon>Nonomuraea</taxon>
    </lineage>
</organism>
<dbReference type="Pfam" id="PF13203">
    <property type="entry name" value="DUF2201_N"/>
    <property type="match status" value="2"/>
</dbReference>
<dbReference type="AlphaFoldDB" id="A0A5S4FNI9"/>
<evidence type="ECO:0000313" key="4">
    <source>
        <dbReference type="Proteomes" id="UP000309128"/>
    </source>
</evidence>
<feature type="domain" description="Putative metallopeptidase" evidence="2">
    <location>
        <begin position="170"/>
        <end position="243"/>
    </location>
</feature>
<feature type="domain" description="VWA-like" evidence="1">
    <location>
        <begin position="251"/>
        <end position="368"/>
    </location>
</feature>
<evidence type="ECO:0000259" key="1">
    <source>
        <dbReference type="Pfam" id="PF09967"/>
    </source>
</evidence>
<dbReference type="SUPFAM" id="SSF53300">
    <property type="entry name" value="vWA-like"/>
    <property type="match status" value="1"/>
</dbReference>
<accession>A0A5S4FNI9</accession>
<dbReference type="RefSeq" id="WP_138666296.1">
    <property type="nucleotide sequence ID" value="NZ_VCKY01000032.1"/>
</dbReference>
<evidence type="ECO:0008006" key="5">
    <source>
        <dbReference type="Google" id="ProtNLM"/>
    </source>
</evidence>
<dbReference type="PANTHER" id="PTHR38730">
    <property type="entry name" value="SLL7028 PROTEIN"/>
    <property type="match status" value="1"/>
</dbReference>
<reference evidence="3 4" key="1">
    <citation type="submission" date="2019-05" db="EMBL/GenBank/DDBJ databases">
        <title>Draft genome sequence of Nonomuraea turkmeniaca DSM 43926.</title>
        <authorList>
            <person name="Saricaoglu S."/>
            <person name="Isik K."/>
        </authorList>
    </citation>
    <scope>NUCLEOTIDE SEQUENCE [LARGE SCALE GENOMIC DNA]</scope>
    <source>
        <strain evidence="3 4">DSM 43926</strain>
    </source>
</reference>
<dbReference type="PANTHER" id="PTHR38730:SF1">
    <property type="entry name" value="SLL7028 PROTEIN"/>
    <property type="match status" value="1"/>
</dbReference>
<dbReference type="InterPro" id="IPR018698">
    <property type="entry name" value="VWA-like_dom"/>
</dbReference>
<evidence type="ECO:0000259" key="2">
    <source>
        <dbReference type="Pfam" id="PF13203"/>
    </source>
</evidence>
<dbReference type="OrthoDB" id="3837721at2"/>
<name>A0A5S4FNI9_9ACTN</name>
<dbReference type="Proteomes" id="UP000309128">
    <property type="component" value="Unassembled WGS sequence"/>
</dbReference>
<sequence length="374" mass="40546">MTGPGQDTTMERFAAARLWAAGRVPYLASALFALTPLVHDTAPPRLPADEHWNVHLNPGMVRDTPVPELGWWLIHQVGHLLRGHHARAEPYRDPEHRLRWDRAADAEINDDLGDGPAEAISPETLGLPDGLLAERYAELLDLIDVPPHLAACGRAPFTGPSTMTALERELLTRAVAAEIEARGTAPGGWRRWAEATLRPEVDWRTRLAVLIRRGLAQAAGRVDYSYLRPSRRAAAVPSIVLPALVRPVPRVAVVIDTSGSIARTALDRALAELDGVLRAAGHRRIEAICCDARAYPVQRVRRAAQVDLVGGGGTDLRPGLAAAAGADLVIVFTDGDTPWPERSPRPHAVVVCLFGDRGSAPPWASTVRVPTDER</sequence>
<comment type="caution">
    <text evidence="3">The sequence shown here is derived from an EMBL/GenBank/DDBJ whole genome shotgun (WGS) entry which is preliminary data.</text>
</comment>
<dbReference type="Pfam" id="PF09967">
    <property type="entry name" value="DUF2201"/>
    <property type="match status" value="1"/>
</dbReference>
<evidence type="ECO:0000313" key="3">
    <source>
        <dbReference type="EMBL" id="TMR22252.1"/>
    </source>
</evidence>
<dbReference type="InterPro" id="IPR036465">
    <property type="entry name" value="vWFA_dom_sf"/>
</dbReference>
<proteinExistence type="predicted"/>